<sequence>MQNTYDFLSFDGLPAAEITETGDKLTITAQAIPNIDKGQEVVFFLRTPMGHGIAIYLALQQDNLKRPMVIEIDKSQLPKARELHIDYGAYDNRRAVHRSAVAYYPPRETAA</sequence>
<dbReference type="EMBL" id="JAAQYP010000009">
    <property type="protein sequence ID" value="NNA95107.1"/>
    <property type="molecule type" value="Genomic_DNA"/>
</dbReference>
<gene>
    <name evidence="1" type="ORF">HBO33_08020</name>
</gene>
<comment type="caution">
    <text evidence="1">The sequence shown here is derived from an EMBL/GenBank/DDBJ whole genome shotgun (WGS) entry which is preliminary data.</text>
</comment>
<organism evidence="1 2">
    <name type="scientific">Pseudomonas gessardii</name>
    <dbReference type="NCBI Taxonomy" id="78544"/>
    <lineage>
        <taxon>Bacteria</taxon>
        <taxon>Pseudomonadati</taxon>
        <taxon>Pseudomonadota</taxon>
        <taxon>Gammaproteobacteria</taxon>
        <taxon>Pseudomonadales</taxon>
        <taxon>Pseudomonadaceae</taxon>
        <taxon>Pseudomonas</taxon>
    </lineage>
</organism>
<proteinExistence type="predicted"/>
<accession>A0A7Y1MNE2</accession>
<evidence type="ECO:0000313" key="1">
    <source>
        <dbReference type="EMBL" id="NNA95107.1"/>
    </source>
</evidence>
<protein>
    <submittedName>
        <fullName evidence="1">Uncharacterized protein</fullName>
    </submittedName>
</protein>
<evidence type="ECO:0000313" key="2">
    <source>
        <dbReference type="Proteomes" id="UP000542111"/>
    </source>
</evidence>
<name>A0A7Y1MNE2_9PSED</name>
<dbReference type="Proteomes" id="UP000542111">
    <property type="component" value="Unassembled WGS sequence"/>
</dbReference>
<reference evidence="1 2" key="1">
    <citation type="journal article" date="2020" name="Front. Microbiol.">
        <title>Genetic Organization of the aprX-lipA2 Operon Affects the Proteolytic Potential of Pseudomonas Species in Milk.</title>
        <authorList>
            <person name="Maier C."/>
            <person name="Huptas C."/>
            <person name="von Neubeck M."/>
            <person name="Scherer S."/>
            <person name="Wenning M."/>
            <person name="Lucking G."/>
        </authorList>
    </citation>
    <scope>NUCLEOTIDE SEQUENCE [LARGE SCALE GENOMIC DNA]</scope>
    <source>
        <strain evidence="1 2">G4779</strain>
    </source>
</reference>
<dbReference type="RefSeq" id="WP_076960816.1">
    <property type="nucleotide sequence ID" value="NZ_CBCRYT010000001.1"/>
</dbReference>
<dbReference type="AlphaFoldDB" id="A0A7Y1MNE2"/>